<dbReference type="EMBL" id="CAUYUJ010016036">
    <property type="protein sequence ID" value="CAK0861037.1"/>
    <property type="molecule type" value="Genomic_DNA"/>
</dbReference>
<accession>A0ABN9UMA1</accession>
<evidence type="ECO:0000313" key="3">
    <source>
        <dbReference type="Proteomes" id="UP001189429"/>
    </source>
</evidence>
<feature type="region of interest" description="Disordered" evidence="1">
    <location>
        <begin position="95"/>
        <end position="135"/>
    </location>
</feature>
<proteinExistence type="predicted"/>
<gene>
    <name evidence="2" type="ORF">PCOR1329_LOCUS49831</name>
</gene>
<keyword evidence="3" id="KW-1185">Reference proteome</keyword>
<feature type="compositionally biased region" description="Acidic residues" evidence="1">
    <location>
        <begin position="95"/>
        <end position="111"/>
    </location>
</feature>
<feature type="compositionally biased region" description="Low complexity" evidence="1">
    <location>
        <begin position="125"/>
        <end position="135"/>
    </location>
</feature>
<evidence type="ECO:0000256" key="1">
    <source>
        <dbReference type="SAM" id="MobiDB-lite"/>
    </source>
</evidence>
<organism evidence="2 3">
    <name type="scientific">Prorocentrum cordatum</name>
    <dbReference type="NCBI Taxonomy" id="2364126"/>
    <lineage>
        <taxon>Eukaryota</taxon>
        <taxon>Sar</taxon>
        <taxon>Alveolata</taxon>
        <taxon>Dinophyceae</taxon>
        <taxon>Prorocentrales</taxon>
        <taxon>Prorocentraceae</taxon>
        <taxon>Prorocentrum</taxon>
    </lineage>
</organism>
<sequence>MSQRGSGSGCAQNGAVRDPQGARWQLRWPALEMRGGNSCARVAAAVFFFLPHCARRNGGWKRCQEDGEDRWWRRRRWRGTAAAAQFTQVLLEELTSEDLGGDAPGEGEEQVDGERGGELRRRRSSAQAARQRPSPYEQICVLGWAPAHTRARATGFAGSAEE</sequence>
<evidence type="ECO:0000313" key="2">
    <source>
        <dbReference type="EMBL" id="CAK0861037.1"/>
    </source>
</evidence>
<name>A0ABN9UMA1_9DINO</name>
<reference evidence="2" key="1">
    <citation type="submission" date="2023-10" db="EMBL/GenBank/DDBJ databases">
        <authorList>
            <person name="Chen Y."/>
            <person name="Shah S."/>
            <person name="Dougan E. K."/>
            <person name="Thang M."/>
            <person name="Chan C."/>
        </authorList>
    </citation>
    <scope>NUCLEOTIDE SEQUENCE [LARGE SCALE GENOMIC DNA]</scope>
</reference>
<protein>
    <submittedName>
        <fullName evidence="2">Uncharacterized protein</fullName>
    </submittedName>
</protein>
<dbReference type="Proteomes" id="UP001189429">
    <property type="component" value="Unassembled WGS sequence"/>
</dbReference>
<comment type="caution">
    <text evidence="2">The sequence shown here is derived from an EMBL/GenBank/DDBJ whole genome shotgun (WGS) entry which is preliminary data.</text>
</comment>